<dbReference type="SUPFAM" id="SSF51395">
    <property type="entry name" value="FMN-linked oxidoreductases"/>
    <property type="match status" value="1"/>
</dbReference>
<evidence type="ECO:0000256" key="6">
    <source>
        <dbReference type="ARBA" id="ARBA00022643"/>
    </source>
</evidence>
<keyword evidence="7 9" id="KW-0665">Pyrimidine biosynthesis</keyword>
<dbReference type="EC" id="1.3.-.-" evidence="9"/>
<dbReference type="InterPro" id="IPR050074">
    <property type="entry name" value="DHO_dehydrogenase"/>
</dbReference>
<comment type="catalytic activity">
    <reaction evidence="9">
        <text>(S)-dihydroorotate + A = orotate + AH2</text>
        <dbReference type="Rhea" id="RHEA:18073"/>
        <dbReference type="ChEBI" id="CHEBI:13193"/>
        <dbReference type="ChEBI" id="CHEBI:17499"/>
        <dbReference type="ChEBI" id="CHEBI:30839"/>
        <dbReference type="ChEBI" id="CHEBI:30864"/>
    </reaction>
</comment>
<feature type="binding site" evidence="9">
    <location>
        <position position="22"/>
    </location>
    <ligand>
        <name>FMN</name>
        <dbReference type="ChEBI" id="CHEBI:58210"/>
    </ligand>
</feature>
<accession>A0A2R7YAX2</accession>
<dbReference type="GO" id="GO:0006207">
    <property type="term" value="P:'de novo' pyrimidine nucleobase biosynthetic process"/>
    <property type="evidence" value="ECO:0007669"/>
    <property type="project" value="InterPro"/>
</dbReference>
<dbReference type="GO" id="GO:0005737">
    <property type="term" value="C:cytoplasm"/>
    <property type="evidence" value="ECO:0007669"/>
    <property type="project" value="UniProtKB-SubCell"/>
</dbReference>
<feature type="binding site" evidence="9">
    <location>
        <position position="218"/>
    </location>
    <ligand>
        <name>FMN</name>
        <dbReference type="ChEBI" id="CHEBI:58210"/>
    </ligand>
</feature>
<evidence type="ECO:0000259" key="10">
    <source>
        <dbReference type="Pfam" id="PF01180"/>
    </source>
</evidence>
<dbReference type="NCBIfam" id="NF005574">
    <property type="entry name" value="PRK07259.1"/>
    <property type="match status" value="1"/>
</dbReference>
<proteinExistence type="inferred from homology"/>
<evidence type="ECO:0000256" key="9">
    <source>
        <dbReference type="HAMAP-Rule" id="MF_00224"/>
    </source>
</evidence>
<feature type="binding site" evidence="9">
    <location>
        <position position="128"/>
    </location>
    <ligand>
        <name>FMN</name>
        <dbReference type="ChEBI" id="CHEBI:58210"/>
    </ligand>
</feature>
<dbReference type="PANTHER" id="PTHR48109">
    <property type="entry name" value="DIHYDROOROTATE DEHYDROGENASE (QUINONE), MITOCHONDRIAL-RELATED"/>
    <property type="match status" value="1"/>
</dbReference>
<feature type="binding site" evidence="9">
    <location>
        <position position="166"/>
    </location>
    <ligand>
        <name>FMN</name>
        <dbReference type="ChEBI" id="CHEBI:58210"/>
    </ligand>
</feature>
<keyword evidence="8 9" id="KW-0560">Oxidoreductase</keyword>
<feature type="active site" description="Nucleophile" evidence="9">
    <location>
        <position position="131"/>
    </location>
</feature>
<dbReference type="GO" id="GO:0044205">
    <property type="term" value="P:'de novo' UMP biosynthetic process"/>
    <property type="evidence" value="ECO:0007669"/>
    <property type="project" value="UniProtKB-UniRule"/>
</dbReference>
<feature type="binding site" evidence="9">
    <location>
        <begin position="244"/>
        <end position="245"/>
    </location>
    <ligand>
        <name>FMN</name>
        <dbReference type="ChEBI" id="CHEBI:58210"/>
    </ligand>
</feature>
<dbReference type="NCBIfam" id="TIGR01037">
    <property type="entry name" value="pyrD_sub1_fam"/>
    <property type="match status" value="1"/>
</dbReference>
<dbReference type="EMBL" id="NBVN01000001">
    <property type="protein sequence ID" value="PUA34032.1"/>
    <property type="molecule type" value="Genomic_DNA"/>
</dbReference>
<comment type="function">
    <text evidence="9">Catalyzes the conversion of dihydroorotate to orotate.</text>
</comment>
<dbReference type="AlphaFoldDB" id="A0A2R7YAX2"/>
<evidence type="ECO:0000256" key="3">
    <source>
        <dbReference type="ARBA" id="ARBA00008008"/>
    </source>
</evidence>
<name>A0A2R7YAX2_9CREN</name>
<comment type="pathway">
    <text evidence="2 9">Pyrimidine metabolism; UMP biosynthesis via de novo pathway.</text>
</comment>
<dbReference type="InterPro" id="IPR012135">
    <property type="entry name" value="Dihydroorotate_DH_1_2"/>
</dbReference>
<gene>
    <name evidence="9" type="primary">pyrD</name>
    <name evidence="11" type="ORF">B7O98_01065</name>
</gene>
<keyword evidence="5 9" id="KW-0285">Flavoprotein</keyword>
<feature type="binding site" evidence="9">
    <location>
        <begin position="266"/>
        <end position="267"/>
    </location>
    <ligand>
        <name>FMN</name>
        <dbReference type="ChEBI" id="CHEBI:58210"/>
    </ligand>
</feature>
<dbReference type="Pfam" id="PF01180">
    <property type="entry name" value="DHO_dh"/>
    <property type="match status" value="1"/>
</dbReference>
<evidence type="ECO:0000256" key="1">
    <source>
        <dbReference type="ARBA" id="ARBA00004496"/>
    </source>
</evidence>
<evidence type="ECO:0000256" key="2">
    <source>
        <dbReference type="ARBA" id="ARBA00004725"/>
    </source>
</evidence>
<dbReference type="PROSITE" id="PS00912">
    <property type="entry name" value="DHODEHASE_2"/>
    <property type="match status" value="1"/>
</dbReference>
<feature type="binding site" evidence="9">
    <location>
        <position position="45"/>
    </location>
    <ligand>
        <name>substrate</name>
    </ligand>
</feature>
<dbReference type="CDD" id="cd04740">
    <property type="entry name" value="DHOD_1B_like"/>
    <property type="match status" value="1"/>
</dbReference>
<protein>
    <recommendedName>
        <fullName evidence="9">Dihydroorotate dehydrogenase</fullName>
        <shortName evidence="9">DHOD</shortName>
        <shortName evidence="9">DHODase</shortName>
        <shortName evidence="9">DHOdehase</shortName>
        <ecNumber evidence="9">1.3.-.-</ecNumber>
    </recommendedName>
</protein>
<evidence type="ECO:0000256" key="7">
    <source>
        <dbReference type="ARBA" id="ARBA00022975"/>
    </source>
</evidence>
<dbReference type="InterPro" id="IPR013785">
    <property type="entry name" value="Aldolase_TIM"/>
</dbReference>
<comment type="similarity">
    <text evidence="3 9">Belongs to the dihydroorotate dehydrogenase family. Type 1 subfamily.</text>
</comment>
<keyword evidence="4 9" id="KW-0963">Cytoplasm</keyword>
<dbReference type="HAMAP" id="MF_00224">
    <property type="entry name" value="DHO_dh_type1"/>
    <property type="match status" value="1"/>
</dbReference>
<feature type="binding site" evidence="9">
    <location>
        <position position="128"/>
    </location>
    <ligand>
        <name>substrate</name>
    </ligand>
</feature>
<dbReference type="GO" id="GO:0004152">
    <property type="term" value="F:dihydroorotate dehydrogenase activity"/>
    <property type="evidence" value="ECO:0007669"/>
    <property type="project" value="UniProtKB-UniRule"/>
</dbReference>
<dbReference type="Proteomes" id="UP000244093">
    <property type="component" value="Unassembled WGS sequence"/>
</dbReference>
<dbReference type="InterPro" id="IPR005720">
    <property type="entry name" value="Dihydroorotate_DH_cat"/>
</dbReference>
<dbReference type="InterPro" id="IPR001295">
    <property type="entry name" value="Dihydroorotate_DH_CS"/>
</dbReference>
<dbReference type="InterPro" id="IPR049622">
    <property type="entry name" value="Dihydroorotate_DH_I"/>
</dbReference>
<dbReference type="PANTHER" id="PTHR48109:SF1">
    <property type="entry name" value="DIHYDROOROTATE DEHYDROGENASE (FUMARATE)"/>
    <property type="match status" value="1"/>
</dbReference>
<comment type="subcellular location">
    <subcellularLocation>
        <location evidence="1 9">Cytoplasm</location>
    </subcellularLocation>
</comment>
<comment type="caution">
    <text evidence="11">The sequence shown here is derived from an EMBL/GenBank/DDBJ whole genome shotgun (WGS) entry which is preliminary data.</text>
</comment>
<sequence>MELDLSVEIAGLKLKNPVMNASGTYDPLRYESLVDPNLLGAVVLKSLTLNPREGNPPPRIVEVACGIVNSIGIQNEGVEEFIKVKVPLLRKFKEATFIASVAGLTPNEFAEVVEALEGVDIFKAYEINTSCPNLEKGGVNCALDERCIQQVTKAVRGKTNKPVIVKLAPDVTDIVAIAKVAVDAGADALTIANTYRALVVDLKSRKPILHNVTGGLSGPAIKPITLRLVYEVVKALDVPVIASGGITSANDALEYLLVGAKAVQIGTMNFVRHDIMIKIIEGIKKFMVDEGIKDIKEFIGTLRT</sequence>
<evidence type="ECO:0000256" key="5">
    <source>
        <dbReference type="ARBA" id="ARBA00022630"/>
    </source>
</evidence>
<dbReference type="FunFam" id="3.20.20.70:FF:000027">
    <property type="entry name" value="Dihydropyrimidine dehydrogenase [NADP(+)]"/>
    <property type="match status" value="1"/>
</dbReference>
<comment type="caution">
    <text evidence="9">Lacks conserved residue(s) required for the propagation of feature annotation.</text>
</comment>
<evidence type="ECO:0000313" key="11">
    <source>
        <dbReference type="EMBL" id="PUA34032.1"/>
    </source>
</evidence>
<feature type="binding site" evidence="9">
    <location>
        <begin position="193"/>
        <end position="194"/>
    </location>
    <ligand>
        <name>substrate</name>
    </ligand>
</feature>
<dbReference type="PIRSF" id="PIRSF000164">
    <property type="entry name" value="DHO_oxidase"/>
    <property type="match status" value="1"/>
</dbReference>
<evidence type="ECO:0000256" key="4">
    <source>
        <dbReference type="ARBA" id="ARBA00022490"/>
    </source>
</evidence>
<feature type="domain" description="Dihydroorotate dehydrogenase catalytic" evidence="10">
    <location>
        <begin position="5"/>
        <end position="287"/>
    </location>
</feature>
<evidence type="ECO:0000313" key="12">
    <source>
        <dbReference type="Proteomes" id="UP000244093"/>
    </source>
</evidence>
<evidence type="ECO:0000256" key="8">
    <source>
        <dbReference type="ARBA" id="ARBA00023002"/>
    </source>
</evidence>
<dbReference type="Gene3D" id="3.20.20.70">
    <property type="entry name" value="Aldolase class I"/>
    <property type="match status" value="1"/>
</dbReference>
<dbReference type="PROSITE" id="PS00911">
    <property type="entry name" value="DHODEHASE_1"/>
    <property type="match status" value="1"/>
</dbReference>
<feature type="binding site" evidence="9">
    <location>
        <begin position="45"/>
        <end position="46"/>
    </location>
    <ligand>
        <name>FMN</name>
        <dbReference type="ChEBI" id="CHEBI:58210"/>
    </ligand>
</feature>
<comment type="cofactor">
    <cofactor evidence="9">
        <name>FMN</name>
        <dbReference type="ChEBI" id="CHEBI:58210"/>
    </cofactor>
    <text evidence="9">Binds 1 FMN per subunit.</text>
</comment>
<keyword evidence="6 9" id="KW-0288">FMN</keyword>
<reference evidence="11 12" key="1">
    <citation type="journal article" date="2018" name="Syst. Appl. Microbiol.">
        <title>A new symbiotic nanoarchaeote (Candidatus Nanoclepta minutus) and its host (Zestosphaera tikiterensis gen. nov., sp. nov.) from a New Zealand hot spring.</title>
        <authorList>
            <person name="St John E."/>
            <person name="Liu Y."/>
            <person name="Podar M."/>
            <person name="Stott M.B."/>
            <person name="Meneghin J."/>
            <person name="Chen Z."/>
            <person name="Lagutin K."/>
            <person name="Mitchell K."/>
            <person name="Reysenbach A.L."/>
        </authorList>
    </citation>
    <scope>NUCLEOTIDE SEQUENCE [LARGE SCALE GENOMIC DNA]</scope>
    <source>
        <strain evidence="11">NZ3</strain>
    </source>
</reference>
<feature type="binding site" evidence="9">
    <location>
        <begin position="69"/>
        <end position="73"/>
    </location>
    <ligand>
        <name>substrate</name>
    </ligand>
</feature>
<dbReference type="InterPro" id="IPR024920">
    <property type="entry name" value="Dihydroorotate_DH_1"/>
</dbReference>
<organism evidence="11 12">
    <name type="scientific">Zestosphaera tikiterensis</name>
    <dbReference type="NCBI Taxonomy" id="1973259"/>
    <lineage>
        <taxon>Archaea</taxon>
        <taxon>Thermoproteota</taxon>
        <taxon>Thermoprotei</taxon>
        <taxon>Desulfurococcales</taxon>
        <taxon>Desulfurococcaceae</taxon>
        <taxon>Zestosphaera</taxon>
    </lineage>
</organism>
<dbReference type="UniPathway" id="UPA00070"/>
<dbReference type="InterPro" id="IPR033888">
    <property type="entry name" value="DHOD_1B"/>
</dbReference>